<dbReference type="InterPro" id="IPR008939">
    <property type="entry name" value="Lytic_TGlycosylase_superhlx_U"/>
</dbReference>
<dbReference type="InterPro" id="IPR037061">
    <property type="entry name" value="Lytic_TGlycoase_superhlx_L_sf"/>
</dbReference>
<gene>
    <name evidence="6" type="ORF">M622_00650</name>
</gene>
<accession>T0B3D1</accession>
<dbReference type="Gene3D" id="1.10.530.10">
    <property type="match status" value="1"/>
</dbReference>
<dbReference type="RefSeq" id="WP_021247593.1">
    <property type="nucleotide sequence ID" value="NZ_ATJV01000001.1"/>
</dbReference>
<dbReference type="InterPro" id="IPR023346">
    <property type="entry name" value="Lysozyme-like_dom_sf"/>
</dbReference>
<evidence type="ECO:0000256" key="1">
    <source>
        <dbReference type="ARBA" id="ARBA00007734"/>
    </source>
</evidence>
<protein>
    <recommendedName>
        <fullName evidence="8">Transglycosylase</fullName>
    </recommendedName>
</protein>
<evidence type="ECO:0008006" key="8">
    <source>
        <dbReference type="Google" id="ProtNLM"/>
    </source>
</evidence>
<proteinExistence type="inferred from homology"/>
<evidence type="ECO:0000256" key="3">
    <source>
        <dbReference type="SAM" id="SignalP"/>
    </source>
</evidence>
<dbReference type="Proteomes" id="UP000015455">
    <property type="component" value="Unassembled WGS sequence"/>
</dbReference>
<dbReference type="GO" id="GO:0042597">
    <property type="term" value="C:periplasmic space"/>
    <property type="evidence" value="ECO:0007669"/>
    <property type="project" value="InterPro"/>
</dbReference>
<dbReference type="SUPFAM" id="SSF53955">
    <property type="entry name" value="Lysozyme-like"/>
    <property type="match status" value="1"/>
</dbReference>
<dbReference type="SUPFAM" id="SSF48435">
    <property type="entry name" value="Bacterial muramidases"/>
    <property type="match status" value="1"/>
</dbReference>
<evidence type="ECO:0000313" key="7">
    <source>
        <dbReference type="Proteomes" id="UP000015455"/>
    </source>
</evidence>
<dbReference type="PANTHER" id="PTHR37423:SF5">
    <property type="entry name" value="SOLUBLE LYTIC MUREIN TRANSGLYCOSYLASE"/>
    <property type="match status" value="1"/>
</dbReference>
<evidence type="ECO:0000313" key="6">
    <source>
        <dbReference type="EMBL" id="EPZ17308.1"/>
    </source>
</evidence>
<comment type="caution">
    <text evidence="6">The sequence shown here is derived from an EMBL/GenBank/DDBJ whole genome shotgun (WGS) entry which is preliminary data.</text>
</comment>
<dbReference type="Pfam" id="PF14718">
    <property type="entry name" value="SLT_L"/>
    <property type="match status" value="1"/>
</dbReference>
<dbReference type="Gene3D" id="1.10.1240.20">
    <property type="entry name" value="Lytic transglycosylase, superhelical linker domain"/>
    <property type="match status" value="1"/>
</dbReference>
<dbReference type="STRING" id="1348657.M622_00650"/>
<dbReference type="Pfam" id="PF01464">
    <property type="entry name" value="SLT"/>
    <property type="match status" value="1"/>
</dbReference>
<feature type="signal peptide" evidence="3">
    <location>
        <begin position="1"/>
        <end position="24"/>
    </location>
</feature>
<feature type="domain" description="Lytic transglycosylase superhelical linker" evidence="5">
    <location>
        <begin position="406"/>
        <end position="462"/>
    </location>
</feature>
<dbReference type="eggNOG" id="COG0741">
    <property type="taxonomic scope" value="Bacteria"/>
</dbReference>
<evidence type="ECO:0000256" key="2">
    <source>
        <dbReference type="ARBA" id="ARBA00022729"/>
    </source>
</evidence>
<dbReference type="Gene3D" id="1.25.20.10">
    <property type="entry name" value="Bacterial muramidases"/>
    <property type="match status" value="1"/>
</dbReference>
<dbReference type="GO" id="GO:0004553">
    <property type="term" value="F:hydrolase activity, hydrolyzing O-glycosyl compounds"/>
    <property type="evidence" value="ECO:0007669"/>
    <property type="project" value="InterPro"/>
</dbReference>
<evidence type="ECO:0000259" key="5">
    <source>
        <dbReference type="Pfam" id="PF14718"/>
    </source>
</evidence>
<dbReference type="InterPro" id="IPR012289">
    <property type="entry name" value="Lytic_TGlycosylase_superhlx_L"/>
</dbReference>
<keyword evidence="7" id="KW-1185">Reference proteome</keyword>
<organism evidence="6 7">
    <name type="scientific">Thauera terpenica 58Eu</name>
    <dbReference type="NCBI Taxonomy" id="1348657"/>
    <lineage>
        <taxon>Bacteria</taxon>
        <taxon>Pseudomonadati</taxon>
        <taxon>Pseudomonadota</taxon>
        <taxon>Betaproteobacteria</taxon>
        <taxon>Rhodocyclales</taxon>
        <taxon>Zoogloeaceae</taxon>
        <taxon>Thauera</taxon>
    </lineage>
</organism>
<comment type="similarity">
    <text evidence="1">Belongs to the transglycosylase Slt family.</text>
</comment>
<dbReference type="PANTHER" id="PTHR37423">
    <property type="entry name" value="SOLUBLE LYTIC MUREIN TRANSGLYCOSYLASE-RELATED"/>
    <property type="match status" value="1"/>
</dbReference>
<dbReference type="EMBL" id="ATJV01000001">
    <property type="protein sequence ID" value="EPZ17308.1"/>
    <property type="molecule type" value="Genomic_DNA"/>
</dbReference>
<evidence type="ECO:0000259" key="4">
    <source>
        <dbReference type="Pfam" id="PF01464"/>
    </source>
</evidence>
<sequence length="646" mass="71443">MHKGARAALFTVGMLIATAGLGQAAPDSGDDRIVAAREAVRKGDRNTLERLALEPSSHPLDPYVRYWRLINVLARPETPPAPMLEAFLEQEAGSMLAERVRVDWLRRMATDGDWASFLALFPGLLNPDREMRCTAWTAQLMSGNRDVLDAVAAEWSALDDAPAACDTALQAAYASARVHEDDVWRRARRQVDTRKPDNARLTWSWLPADSAPPAAQVEQALKSSAAWLDRLPPNFAVTRAGRELVLAALTRVARADPRAAYTRLLSVQDRLGAEERSHIHAVIAMHAAIEQLPEALDLYRAASAAELSPLQRAWRVRAALRAPDWNAVRSAIEAMPEAERELPEWTYWLGRAHAAGDRHEVAASLFARIAGEPHFYGILAGEELGQPFAPPASNGLLPTAKLAEAETDPGLVRALALYRLDMRTEAVREWIWALRERDEQFRLAAAHLALRNEIYDRAINTAELANSRTNFALRFLTPYRDLIEPQVRSQGLDLGWVYGVMRQESRFVIPARSSAGAQGLMQVMPATGKWVAGKIGLKGYHQGLLSNLDTNVLLGTSYMRLILDGLDDHPVLASAGYNAGPGRARRWRDDKALEGAIYAETIPFDETRDYVKKVMTNAIIYAALLEAQPQSLKSRLGMISPRPPGE</sequence>
<dbReference type="OrthoDB" id="92254at2"/>
<feature type="domain" description="Transglycosylase SLT" evidence="4">
    <location>
        <begin position="489"/>
        <end position="590"/>
    </location>
</feature>
<name>T0B3D1_9RHOO</name>
<dbReference type="CDD" id="cd13401">
    <property type="entry name" value="Slt70-like"/>
    <property type="match status" value="1"/>
</dbReference>
<dbReference type="AlphaFoldDB" id="T0B3D1"/>
<feature type="chain" id="PRO_5004560730" description="Transglycosylase" evidence="3">
    <location>
        <begin position="25"/>
        <end position="646"/>
    </location>
</feature>
<dbReference type="PATRIC" id="fig|1348657.5.peg.129"/>
<dbReference type="InterPro" id="IPR008258">
    <property type="entry name" value="Transglycosylase_SLT_dom_1"/>
</dbReference>
<reference evidence="6 7" key="1">
    <citation type="submission" date="2013-06" db="EMBL/GenBank/DDBJ databases">
        <title>Draft genome sequence of Thauera terpenica.</title>
        <authorList>
            <person name="Liu B."/>
            <person name="Frostegard A.H."/>
            <person name="Shapleigh J.P."/>
        </authorList>
    </citation>
    <scope>NUCLEOTIDE SEQUENCE [LARGE SCALE GENOMIC DNA]</scope>
    <source>
        <strain evidence="6 7">58Eu</strain>
    </source>
</reference>
<keyword evidence="2 3" id="KW-0732">Signal</keyword>